<keyword evidence="3" id="KW-1185">Reference proteome</keyword>
<evidence type="ECO:0000313" key="3">
    <source>
        <dbReference type="Proteomes" id="UP001066276"/>
    </source>
</evidence>
<feature type="compositionally biased region" description="Basic and acidic residues" evidence="1">
    <location>
        <begin position="12"/>
        <end position="38"/>
    </location>
</feature>
<dbReference type="EMBL" id="JANPWB010000006">
    <property type="protein sequence ID" value="KAJ1177699.1"/>
    <property type="molecule type" value="Genomic_DNA"/>
</dbReference>
<accession>A0AAV7TP47</accession>
<evidence type="ECO:0000313" key="2">
    <source>
        <dbReference type="EMBL" id="KAJ1177699.1"/>
    </source>
</evidence>
<comment type="caution">
    <text evidence="2">The sequence shown here is derived from an EMBL/GenBank/DDBJ whole genome shotgun (WGS) entry which is preliminary data.</text>
</comment>
<proteinExistence type="predicted"/>
<reference evidence="2" key="1">
    <citation type="journal article" date="2022" name="bioRxiv">
        <title>Sequencing and chromosome-scale assembly of the giantPleurodeles waltlgenome.</title>
        <authorList>
            <person name="Brown T."/>
            <person name="Elewa A."/>
            <person name="Iarovenko S."/>
            <person name="Subramanian E."/>
            <person name="Araus A.J."/>
            <person name="Petzold A."/>
            <person name="Susuki M."/>
            <person name="Suzuki K.-i.T."/>
            <person name="Hayashi T."/>
            <person name="Toyoda A."/>
            <person name="Oliveira C."/>
            <person name="Osipova E."/>
            <person name="Leigh N.D."/>
            <person name="Simon A."/>
            <person name="Yun M.H."/>
        </authorList>
    </citation>
    <scope>NUCLEOTIDE SEQUENCE</scope>
    <source>
        <strain evidence="2">20211129_DDA</strain>
        <tissue evidence="2">Liver</tissue>
    </source>
</reference>
<dbReference type="Proteomes" id="UP001066276">
    <property type="component" value="Chromosome 3_2"/>
</dbReference>
<gene>
    <name evidence="2" type="ORF">NDU88_002951</name>
</gene>
<feature type="compositionally biased region" description="Basic residues" evidence="1">
    <location>
        <begin position="76"/>
        <end position="85"/>
    </location>
</feature>
<evidence type="ECO:0000256" key="1">
    <source>
        <dbReference type="SAM" id="MobiDB-lite"/>
    </source>
</evidence>
<feature type="region of interest" description="Disordered" evidence="1">
    <location>
        <begin position="1"/>
        <end position="45"/>
    </location>
</feature>
<organism evidence="2 3">
    <name type="scientific">Pleurodeles waltl</name>
    <name type="common">Iberian ribbed newt</name>
    <dbReference type="NCBI Taxonomy" id="8319"/>
    <lineage>
        <taxon>Eukaryota</taxon>
        <taxon>Metazoa</taxon>
        <taxon>Chordata</taxon>
        <taxon>Craniata</taxon>
        <taxon>Vertebrata</taxon>
        <taxon>Euteleostomi</taxon>
        <taxon>Amphibia</taxon>
        <taxon>Batrachia</taxon>
        <taxon>Caudata</taxon>
        <taxon>Salamandroidea</taxon>
        <taxon>Salamandridae</taxon>
        <taxon>Pleurodelinae</taxon>
        <taxon>Pleurodeles</taxon>
    </lineage>
</organism>
<name>A0AAV7TP47_PLEWA</name>
<sequence>MEAVSRRLSLPELHRDSVGHTRRPGRETVSAREGEQPARLEPQAGIKILPAPPRQSTYANWREERRFTLQQRWVHPPRARVRRPSPHTGSLVGPYRGTPCDAGHRR</sequence>
<protein>
    <submittedName>
        <fullName evidence="2">Uncharacterized protein</fullName>
    </submittedName>
</protein>
<feature type="region of interest" description="Disordered" evidence="1">
    <location>
        <begin position="76"/>
        <end position="106"/>
    </location>
</feature>
<dbReference type="AlphaFoldDB" id="A0AAV7TP47"/>